<dbReference type="GO" id="GO:0016462">
    <property type="term" value="F:pyrophosphatase activity"/>
    <property type="evidence" value="ECO:0007669"/>
    <property type="project" value="TreeGrafter"/>
</dbReference>
<evidence type="ECO:0000313" key="2">
    <source>
        <dbReference type="EMBL" id="GIM63597.1"/>
    </source>
</evidence>
<comment type="caution">
    <text evidence="2">The sequence shown here is derived from an EMBL/GenBank/DDBJ whole genome shotgun (WGS) entry which is preliminary data.</text>
</comment>
<dbReference type="InterPro" id="IPR050273">
    <property type="entry name" value="GppA/Ppx_hydrolase"/>
</dbReference>
<dbReference type="PANTHER" id="PTHR30005">
    <property type="entry name" value="EXOPOLYPHOSPHATASE"/>
    <property type="match status" value="1"/>
</dbReference>
<dbReference type="AlphaFoldDB" id="A0A919S3I9"/>
<dbReference type="Proteomes" id="UP000681340">
    <property type="component" value="Unassembled WGS sequence"/>
</dbReference>
<keyword evidence="2" id="KW-0378">Hydrolase</keyword>
<evidence type="ECO:0000259" key="1">
    <source>
        <dbReference type="Pfam" id="PF02541"/>
    </source>
</evidence>
<feature type="domain" description="Ppx/GppA phosphatase N-terminal" evidence="1">
    <location>
        <begin position="16"/>
        <end position="298"/>
    </location>
</feature>
<dbReference type="InterPro" id="IPR043129">
    <property type="entry name" value="ATPase_NBD"/>
</dbReference>
<dbReference type="Gene3D" id="3.30.420.150">
    <property type="entry name" value="Exopolyphosphatase. Domain 2"/>
    <property type="match status" value="1"/>
</dbReference>
<protein>
    <submittedName>
        <fullName evidence="2">Hydrolase</fullName>
    </submittedName>
</protein>
<dbReference type="SUPFAM" id="SSF53067">
    <property type="entry name" value="Actin-like ATPase domain"/>
    <property type="match status" value="2"/>
</dbReference>
<proteinExistence type="predicted"/>
<dbReference type="InterPro" id="IPR003695">
    <property type="entry name" value="Ppx_GppA_N"/>
</dbReference>
<evidence type="ECO:0000313" key="3">
    <source>
        <dbReference type="Proteomes" id="UP000681340"/>
    </source>
</evidence>
<keyword evidence="3" id="KW-1185">Reference proteome</keyword>
<dbReference type="PANTHER" id="PTHR30005:SF13">
    <property type="entry name" value="EXOPOLYPHOSPHATASE 2"/>
    <property type="match status" value="1"/>
</dbReference>
<dbReference type="Pfam" id="PF02541">
    <property type="entry name" value="Ppx-GppA"/>
    <property type="match status" value="1"/>
</dbReference>
<dbReference type="Gene3D" id="3.30.420.40">
    <property type="match status" value="1"/>
</dbReference>
<name>A0A919S3I9_9ACTN</name>
<accession>A0A919S3I9</accession>
<gene>
    <name evidence="2" type="ORF">Aau02nite_05060</name>
</gene>
<dbReference type="EMBL" id="BOQL01000005">
    <property type="protein sequence ID" value="GIM63597.1"/>
    <property type="molecule type" value="Genomic_DNA"/>
</dbReference>
<sequence length="339" mass="35845">MRVAAIDCGTNSIRLLIADIAGGELTDVARRMEIVRLGEGVDRTGRLAPEAIERTRKALLGYATEIAELGVSRVRMCATSASRDAANAADFTAMVRATLGVDPEVISGDEEARLSFAGAVTGLTAEQPYLVVDIGGGSTEFVVGDDEVRHAISMDIGCVRMTERHLRSDPPTPAEVAAAEQDITKAVDTALRTVSGHGTATLVGLAGSVTTVTALALHLPRYEAERIHHTRVPYDDVAKVTQDLLGSTVADRRDLPVMHPGRADVIGAGALILRIIMERAGKTSVVASEHDILDGIAFSLVDPAAEEDAKPAAHPAARHADQPALKKFFSTLRAAAHRD</sequence>
<reference evidence="2" key="1">
    <citation type="submission" date="2021-03" db="EMBL/GenBank/DDBJ databases">
        <title>Whole genome shotgun sequence of Actinoplanes auranticolor NBRC 12245.</title>
        <authorList>
            <person name="Komaki H."/>
            <person name="Tamura T."/>
        </authorList>
    </citation>
    <scope>NUCLEOTIDE SEQUENCE</scope>
    <source>
        <strain evidence="2">NBRC 12245</strain>
    </source>
</reference>
<organism evidence="2 3">
    <name type="scientific">Actinoplanes auranticolor</name>
    <dbReference type="NCBI Taxonomy" id="47988"/>
    <lineage>
        <taxon>Bacteria</taxon>
        <taxon>Bacillati</taxon>
        <taxon>Actinomycetota</taxon>
        <taxon>Actinomycetes</taxon>
        <taxon>Micromonosporales</taxon>
        <taxon>Micromonosporaceae</taxon>
        <taxon>Actinoplanes</taxon>
    </lineage>
</organism>
<dbReference type="CDD" id="cd24119">
    <property type="entry name" value="ASKHA_NBD_MtPPX2-like"/>
    <property type="match status" value="1"/>
</dbReference>